<dbReference type="AlphaFoldDB" id="A0A5B7E653"/>
<proteinExistence type="predicted"/>
<comment type="caution">
    <text evidence="2">The sequence shown here is derived from an EMBL/GenBank/DDBJ whole genome shotgun (WGS) entry which is preliminary data.</text>
</comment>
<dbReference type="EMBL" id="VSRR010002083">
    <property type="protein sequence ID" value="MPC29500.1"/>
    <property type="molecule type" value="Genomic_DNA"/>
</dbReference>
<organism evidence="2 3">
    <name type="scientific">Portunus trituberculatus</name>
    <name type="common">Swimming crab</name>
    <name type="synonym">Neptunus trituberculatus</name>
    <dbReference type="NCBI Taxonomy" id="210409"/>
    <lineage>
        <taxon>Eukaryota</taxon>
        <taxon>Metazoa</taxon>
        <taxon>Ecdysozoa</taxon>
        <taxon>Arthropoda</taxon>
        <taxon>Crustacea</taxon>
        <taxon>Multicrustacea</taxon>
        <taxon>Malacostraca</taxon>
        <taxon>Eumalacostraca</taxon>
        <taxon>Eucarida</taxon>
        <taxon>Decapoda</taxon>
        <taxon>Pleocyemata</taxon>
        <taxon>Brachyura</taxon>
        <taxon>Eubrachyura</taxon>
        <taxon>Portunoidea</taxon>
        <taxon>Portunidae</taxon>
        <taxon>Portuninae</taxon>
        <taxon>Portunus</taxon>
    </lineage>
</organism>
<keyword evidence="3" id="KW-1185">Reference proteome</keyword>
<evidence type="ECO:0000313" key="2">
    <source>
        <dbReference type="EMBL" id="MPC29500.1"/>
    </source>
</evidence>
<evidence type="ECO:0000256" key="1">
    <source>
        <dbReference type="SAM" id="MobiDB-lite"/>
    </source>
</evidence>
<protein>
    <submittedName>
        <fullName evidence="2">Uncharacterized protein</fullName>
    </submittedName>
</protein>
<name>A0A5B7E653_PORTR</name>
<feature type="region of interest" description="Disordered" evidence="1">
    <location>
        <begin position="50"/>
        <end position="91"/>
    </location>
</feature>
<sequence length="162" mass="18522">MTRLTGLIHAAAGGHGQPRVNSGRLLQKPSPTLLLPKSYWSCRERQECDGEPRGQERSGCLHAPVRSASQPRLPRLHRIRPGHAPPRALSPPSLTSFRPSLIYLRLPPRFPSPSLDKAPRGYMSRFKKWLFMSAYYSATRSRFRREVSRCCAKKLRQLYVFL</sequence>
<gene>
    <name evidence="2" type="ORF">E2C01_022737</name>
</gene>
<accession>A0A5B7E653</accession>
<reference evidence="2 3" key="1">
    <citation type="submission" date="2019-05" db="EMBL/GenBank/DDBJ databases">
        <title>Another draft genome of Portunus trituberculatus and its Hox gene families provides insights of decapod evolution.</title>
        <authorList>
            <person name="Jeong J.-H."/>
            <person name="Song I."/>
            <person name="Kim S."/>
            <person name="Choi T."/>
            <person name="Kim D."/>
            <person name="Ryu S."/>
            <person name="Kim W."/>
        </authorList>
    </citation>
    <scope>NUCLEOTIDE SEQUENCE [LARGE SCALE GENOMIC DNA]</scope>
    <source>
        <tissue evidence="2">Muscle</tissue>
    </source>
</reference>
<dbReference type="Proteomes" id="UP000324222">
    <property type="component" value="Unassembled WGS sequence"/>
</dbReference>
<evidence type="ECO:0000313" key="3">
    <source>
        <dbReference type="Proteomes" id="UP000324222"/>
    </source>
</evidence>